<keyword evidence="2" id="KW-0547">Nucleotide-binding</keyword>
<dbReference type="InterPro" id="IPR006905">
    <property type="entry name" value="Flavin_halogenase"/>
</dbReference>
<proteinExistence type="predicted"/>
<feature type="active site" evidence="1">
    <location>
        <position position="74"/>
    </location>
</feature>
<reference evidence="3 4" key="1">
    <citation type="submission" date="2016-11" db="EMBL/GenBank/DDBJ databases">
        <title>Sphingorhabdus sp. LPB0140, isolated from marine environment.</title>
        <authorList>
            <person name="Kim E."/>
            <person name="Yi H."/>
        </authorList>
    </citation>
    <scope>NUCLEOTIDE SEQUENCE [LARGE SCALE GENOMIC DNA]</scope>
    <source>
        <strain evidence="3 4">LPB0140</strain>
    </source>
</reference>
<keyword evidence="2" id="KW-0285">Flavoprotein</keyword>
<feature type="binding site" evidence="2">
    <location>
        <position position="74"/>
    </location>
    <ligand>
        <name>7-chloro-L-tryptophan</name>
        <dbReference type="ChEBI" id="CHEBI:58713"/>
    </ligand>
</feature>
<protein>
    <recommendedName>
        <fullName evidence="5">Tryptophan 7-halogenase</fullName>
    </recommendedName>
</protein>
<dbReference type="Gene3D" id="3.50.50.60">
    <property type="entry name" value="FAD/NAD(P)-binding domain"/>
    <property type="match status" value="1"/>
</dbReference>
<evidence type="ECO:0000256" key="1">
    <source>
        <dbReference type="PIRSR" id="PIRSR011396-1"/>
    </source>
</evidence>
<dbReference type="GO" id="GO:0000166">
    <property type="term" value="F:nucleotide binding"/>
    <property type="evidence" value="ECO:0007669"/>
    <property type="project" value="UniProtKB-KW"/>
</dbReference>
<evidence type="ECO:0000256" key="2">
    <source>
        <dbReference type="PIRSR" id="PIRSR011396-2"/>
    </source>
</evidence>
<evidence type="ECO:0000313" key="4">
    <source>
        <dbReference type="Proteomes" id="UP000242561"/>
    </source>
</evidence>
<dbReference type="InterPro" id="IPR033856">
    <property type="entry name" value="Trp_halogen"/>
</dbReference>
<dbReference type="KEGG" id="sphl:LPB140_04555"/>
<accession>A0A1L3JAP2</accession>
<name>A0A1L3JAP2_9SPHN</name>
<keyword evidence="2" id="KW-0274">FAD</keyword>
<feature type="binding site" evidence="2">
    <location>
        <position position="340"/>
    </location>
    <ligand>
        <name>FAD</name>
        <dbReference type="ChEBI" id="CHEBI:57692"/>
    </ligand>
</feature>
<dbReference type="PANTHER" id="PTHR43747:SF4">
    <property type="entry name" value="FLAVIN-DEPENDENT TRYPTOPHAN HALOGENASE"/>
    <property type="match status" value="1"/>
</dbReference>
<gene>
    <name evidence="3" type="ORF">LPB140_04555</name>
</gene>
<feature type="binding site" evidence="2">
    <location>
        <position position="327"/>
    </location>
    <ligand>
        <name>FAD</name>
        <dbReference type="ChEBI" id="CHEBI:57692"/>
    </ligand>
</feature>
<dbReference type="OrthoDB" id="462203at2"/>
<dbReference type="PANTHER" id="PTHR43747">
    <property type="entry name" value="FAD-BINDING PROTEIN"/>
    <property type="match status" value="1"/>
</dbReference>
<sequence length="501" mass="56171">MKNIVIAGGGTAGWMAAAAFARFLSPNYNIILVESDDISTIGVGEATIPPIRTFNAGLGIDEREFIQKTKGSFKLGIIFDGWGRPDQKYIHAFGDMGRPLGLISYYQYWLRANLAGNISTLWDASPSAQAAYQNLYSHLALKNGGHSGVAWAYHFDAGLYAKFLREYSESRGVRRVEGKIVQVNNNGQNGNVDSLILENGDEISGDFFIDCTGFRALLIGENQGAKFDDWSHFLPCDGAVTVPCADNGPLKPYTISKAHKAGWQWRIALQHRVGNGHVFCSEYMSADEAQAILLAHLDGEPYEEPRHIKFTTGRRRQWVKNCLALGLSGGFMEPLESTSIYLIQTAIARFLSLLPSGPQCEILAQEFERQSQIEWQGIRDFLILHYYANQRKEPFWARCRALEIPQSLKDRINLFQQSGQIFRHDEELFTEAGWVQLMVGQGIMPRAYHPLANKLDDAQLAEFINISGAHARDIAGKMVDHREFINLLLDRKIEPKFTGHL</sequence>
<dbReference type="EMBL" id="CP018154">
    <property type="protein sequence ID" value="APG62197.1"/>
    <property type="molecule type" value="Genomic_DNA"/>
</dbReference>
<keyword evidence="4" id="KW-1185">Reference proteome</keyword>
<feature type="binding site" evidence="2">
    <location>
        <position position="336"/>
    </location>
    <ligand>
        <name>L-tryptophan</name>
        <dbReference type="ChEBI" id="CHEBI:57912"/>
    </ligand>
</feature>
<dbReference type="RefSeq" id="WP_072558848.1">
    <property type="nucleotide sequence ID" value="NZ_CP018154.1"/>
</dbReference>
<dbReference type="AlphaFoldDB" id="A0A1L3JAP2"/>
<dbReference type="SUPFAM" id="SSF51905">
    <property type="entry name" value="FAD/NAD(P)-binding domain"/>
    <property type="match status" value="1"/>
</dbReference>
<dbReference type="InterPro" id="IPR036188">
    <property type="entry name" value="FAD/NAD-bd_sf"/>
</dbReference>
<evidence type="ECO:0008006" key="5">
    <source>
        <dbReference type="Google" id="ProtNLM"/>
    </source>
</evidence>
<dbReference type="PIRSF" id="PIRSF011396">
    <property type="entry name" value="Trp_halogenase"/>
    <property type="match status" value="1"/>
</dbReference>
<dbReference type="STRING" id="1913578.LPB140_04555"/>
<dbReference type="GO" id="GO:0004497">
    <property type="term" value="F:monooxygenase activity"/>
    <property type="evidence" value="ECO:0007669"/>
    <property type="project" value="InterPro"/>
</dbReference>
<organism evidence="3 4">
    <name type="scientific">Sphingorhabdus lutea</name>
    <dbReference type="NCBI Taxonomy" id="1913578"/>
    <lineage>
        <taxon>Bacteria</taxon>
        <taxon>Pseudomonadati</taxon>
        <taxon>Pseudomonadota</taxon>
        <taxon>Alphaproteobacteria</taxon>
        <taxon>Sphingomonadales</taxon>
        <taxon>Sphingomonadaceae</taxon>
        <taxon>Sphingorhabdus</taxon>
    </lineage>
</organism>
<dbReference type="Proteomes" id="UP000242561">
    <property type="component" value="Chromosome"/>
</dbReference>
<dbReference type="InterPro" id="IPR050816">
    <property type="entry name" value="Flavin-dep_Halogenase_NPB"/>
</dbReference>
<dbReference type="Pfam" id="PF04820">
    <property type="entry name" value="Trp_halogenase"/>
    <property type="match status" value="1"/>
</dbReference>
<evidence type="ECO:0000313" key="3">
    <source>
        <dbReference type="EMBL" id="APG62197.1"/>
    </source>
</evidence>
<feature type="binding site" evidence="2">
    <location>
        <begin position="9"/>
        <end position="12"/>
    </location>
    <ligand>
        <name>FAD</name>
        <dbReference type="ChEBI" id="CHEBI:57692"/>
    </ligand>
</feature>